<feature type="region of interest" description="Disordered" evidence="3">
    <location>
        <begin position="1"/>
        <end position="106"/>
    </location>
</feature>
<feature type="compositionally biased region" description="Basic residues" evidence="3">
    <location>
        <begin position="22"/>
        <end position="31"/>
    </location>
</feature>
<dbReference type="InterPro" id="IPR026502">
    <property type="entry name" value="SLBP1/SLBP2"/>
</dbReference>
<proteinExistence type="inferred from homology"/>
<feature type="compositionally biased region" description="Low complexity" evidence="3">
    <location>
        <begin position="76"/>
        <end position="90"/>
    </location>
</feature>
<dbReference type="Proteomes" id="UP000095287">
    <property type="component" value="Unplaced"/>
</dbReference>
<dbReference type="GO" id="GO:0005737">
    <property type="term" value="C:cytoplasm"/>
    <property type="evidence" value="ECO:0007669"/>
    <property type="project" value="TreeGrafter"/>
</dbReference>
<dbReference type="GO" id="GO:0006398">
    <property type="term" value="P:mRNA 3'-end processing by stem-loop binding and cleavage"/>
    <property type="evidence" value="ECO:0007669"/>
    <property type="project" value="TreeGrafter"/>
</dbReference>
<reference evidence="6" key="1">
    <citation type="submission" date="2016-11" db="UniProtKB">
        <authorList>
            <consortium name="WormBaseParasite"/>
        </authorList>
    </citation>
    <scope>IDENTIFICATION</scope>
</reference>
<organism evidence="5 6">
    <name type="scientific">Steinernema glaseri</name>
    <dbReference type="NCBI Taxonomy" id="37863"/>
    <lineage>
        <taxon>Eukaryota</taxon>
        <taxon>Metazoa</taxon>
        <taxon>Ecdysozoa</taxon>
        <taxon>Nematoda</taxon>
        <taxon>Chromadorea</taxon>
        <taxon>Rhabditida</taxon>
        <taxon>Tylenchina</taxon>
        <taxon>Panagrolaimomorpha</taxon>
        <taxon>Strongyloidoidea</taxon>
        <taxon>Steinernematidae</taxon>
        <taxon>Steinernema</taxon>
    </lineage>
</organism>
<keyword evidence="5" id="KW-1185">Reference proteome</keyword>
<evidence type="ECO:0000259" key="4">
    <source>
        <dbReference type="Pfam" id="PF15247"/>
    </source>
</evidence>
<dbReference type="PANTHER" id="PTHR17408:SF0">
    <property type="entry name" value="HISTONE RNA HAIRPIN-BINDING PROTEIN"/>
    <property type="match status" value="1"/>
</dbReference>
<dbReference type="WBParaSite" id="L893_g31144.t1">
    <property type="protein sequence ID" value="L893_g31144.t1"/>
    <property type="gene ID" value="L893_g31144"/>
</dbReference>
<protein>
    <submittedName>
        <fullName evidence="6">SLBP_RNA_bind domain-containing protein</fullName>
    </submittedName>
</protein>
<dbReference type="Gene3D" id="1.10.8.1120">
    <property type="entry name" value="Histone RNA hairpin-binding protein RNA-binding domain"/>
    <property type="match status" value="1"/>
</dbReference>
<feature type="region of interest" description="Disordered" evidence="3">
    <location>
        <begin position="172"/>
        <end position="192"/>
    </location>
</feature>
<name>A0A1I7ZYD5_9BILA</name>
<feature type="compositionally biased region" description="Basic and acidic residues" evidence="3">
    <location>
        <begin position="177"/>
        <end position="192"/>
    </location>
</feature>
<dbReference type="GO" id="GO:0003729">
    <property type="term" value="F:mRNA binding"/>
    <property type="evidence" value="ECO:0007669"/>
    <property type="project" value="InterPro"/>
</dbReference>
<evidence type="ECO:0000313" key="6">
    <source>
        <dbReference type="WBParaSite" id="L893_g31144.t1"/>
    </source>
</evidence>
<dbReference type="FunFam" id="1.10.8.1120:FF:000001">
    <property type="entry name" value="Histone RNA hairpin-binding protein-like"/>
    <property type="match status" value="1"/>
</dbReference>
<evidence type="ECO:0000256" key="3">
    <source>
        <dbReference type="SAM" id="MobiDB-lite"/>
    </source>
</evidence>
<dbReference type="InterPro" id="IPR029344">
    <property type="entry name" value="SLBP_RNA_bind"/>
</dbReference>
<comment type="similarity">
    <text evidence="1">Belongs to the SLBP family.</text>
</comment>
<evidence type="ECO:0000256" key="2">
    <source>
        <dbReference type="ARBA" id="ARBA00022884"/>
    </source>
</evidence>
<evidence type="ECO:0000313" key="5">
    <source>
        <dbReference type="Proteomes" id="UP000095287"/>
    </source>
</evidence>
<feature type="compositionally biased region" description="Basic and acidic residues" evidence="3">
    <location>
        <begin position="58"/>
        <end position="68"/>
    </location>
</feature>
<dbReference type="GO" id="GO:0071204">
    <property type="term" value="C:histone pre-mRNA 3'end processing complex"/>
    <property type="evidence" value="ECO:0007669"/>
    <property type="project" value="TreeGrafter"/>
</dbReference>
<dbReference type="Pfam" id="PF15247">
    <property type="entry name" value="SLBP_RNA_bind"/>
    <property type="match status" value="1"/>
</dbReference>
<keyword evidence="2" id="KW-0694">RNA-binding</keyword>
<sequence>MSGKGKRKLSTSSVSDDERRPSPKRRVLQRHPSKEPKVQVNVTKVQKKETIQENVPKAQDKEKVEENFPKVQGNDVRQVPSRKPVVVRVRTATDESTSSEPRLGWCNDKETLRRRTLQIERGKEKPVYARYLAAVPKKERVRGIHPSTPKKHINYSRRSWDTLVKQWKKSLYDWGGEDPKPTQETEKKASPN</sequence>
<dbReference type="PANTHER" id="PTHR17408">
    <property type="entry name" value="HISTONE RNA HAIRPIN-BINDING PROTEIN"/>
    <property type="match status" value="1"/>
</dbReference>
<accession>A0A1I7ZYD5</accession>
<dbReference type="GO" id="GO:0051028">
    <property type="term" value="P:mRNA transport"/>
    <property type="evidence" value="ECO:0007669"/>
    <property type="project" value="TreeGrafter"/>
</dbReference>
<dbReference type="InterPro" id="IPR038294">
    <property type="entry name" value="SLBP_RNA_bind_sf"/>
</dbReference>
<dbReference type="GO" id="GO:0007076">
    <property type="term" value="P:mitotic chromosome condensation"/>
    <property type="evidence" value="ECO:0007669"/>
    <property type="project" value="UniProtKB-ARBA"/>
</dbReference>
<feature type="domain" description="Histone RNA hairpin-binding protein RNA-binding" evidence="4">
    <location>
        <begin position="108"/>
        <end position="175"/>
    </location>
</feature>
<dbReference type="GO" id="GO:0071207">
    <property type="term" value="F:histone pre-mRNA stem-loop binding"/>
    <property type="evidence" value="ECO:0007669"/>
    <property type="project" value="TreeGrafter"/>
</dbReference>
<dbReference type="AlphaFoldDB" id="A0A1I7ZYD5"/>
<evidence type="ECO:0000256" key="1">
    <source>
        <dbReference type="ARBA" id="ARBA00006151"/>
    </source>
</evidence>